<reference evidence="1" key="1">
    <citation type="submission" date="2021-06" db="EMBL/GenBank/DDBJ databases">
        <authorList>
            <person name="Kallberg Y."/>
            <person name="Tangrot J."/>
            <person name="Rosling A."/>
        </authorList>
    </citation>
    <scope>NUCLEOTIDE SEQUENCE</scope>
    <source>
        <strain evidence="1">MA461A</strain>
    </source>
</reference>
<gene>
    <name evidence="1" type="ORF">RPERSI_LOCUS20212</name>
</gene>
<name>A0ACA9RJT0_9GLOM</name>
<keyword evidence="2" id="KW-1185">Reference proteome</keyword>
<proteinExistence type="predicted"/>
<accession>A0ACA9RJT0</accession>
<dbReference type="EMBL" id="CAJVQC010056657">
    <property type="protein sequence ID" value="CAG8796704.1"/>
    <property type="molecule type" value="Genomic_DNA"/>
</dbReference>
<comment type="caution">
    <text evidence="1">The sequence shown here is derived from an EMBL/GenBank/DDBJ whole genome shotgun (WGS) entry which is preliminary data.</text>
</comment>
<feature type="non-terminal residue" evidence="1">
    <location>
        <position position="66"/>
    </location>
</feature>
<protein>
    <submittedName>
        <fullName evidence="1">34140_t:CDS:1</fullName>
    </submittedName>
</protein>
<evidence type="ECO:0000313" key="2">
    <source>
        <dbReference type="Proteomes" id="UP000789920"/>
    </source>
</evidence>
<sequence length="66" mass="7719">TNLKEVENYFFTNQGCNDRLDTLNTDDIIEECDEETKSSVSDISIAIYEPNETNYQQEEENPPRKK</sequence>
<organism evidence="1 2">
    <name type="scientific">Racocetra persica</name>
    <dbReference type="NCBI Taxonomy" id="160502"/>
    <lineage>
        <taxon>Eukaryota</taxon>
        <taxon>Fungi</taxon>
        <taxon>Fungi incertae sedis</taxon>
        <taxon>Mucoromycota</taxon>
        <taxon>Glomeromycotina</taxon>
        <taxon>Glomeromycetes</taxon>
        <taxon>Diversisporales</taxon>
        <taxon>Gigasporaceae</taxon>
        <taxon>Racocetra</taxon>
    </lineage>
</organism>
<dbReference type="Proteomes" id="UP000789920">
    <property type="component" value="Unassembled WGS sequence"/>
</dbReference>
<feature type="non-terminal residue" evidence="1">
    <location>
        <position position="1"/>
    </location>
</feature>
<evidence type="ECO:0000313" key="1">
    <source>
        <dbReference type="EMBL" id="CAG8796704.1"/>
    </source>
</evidence>